<evidence type="ECO:0000256" key="10">
    <source>
        <dbReference type="ARBA" id="ARBA00023268"/>
    </source>
</evidence>
<protein>
    <submittedName>
        <fullName evidence="13">Integrase core domain protein</fullName>
    </submittedName>
</protein>
<dbReference type="InterPro" id="IPR013103">
    <property type="entry name" value="RVT_2"/>
</dbReference>
<evidence type="ECO:0000256" key="7">
    <source>
        <dbReference type="ARBA" id="ARBA00022918"/>
    </source>
</evidence>
<keyword evidence="1" id="KW-0540">Nuclease</keyword>
<evidence type="ECO:0000256" key="5">
    <source>
        <dbReference type="ARBA" id="ARBA00022842"/>
    </source>
</evidence>
<dbReference type="GO" id="GO:0015074">
    <property type="term" value="P:DNA integration"/>
    <property type="evidence" value="ECO:0007669"/>
    <property type="project" value="UniProtKB-KW"/>
</dbReference>
<keyword evidence="7" id="KW-0695">RNA-directed DNA polymerase</keyword>
<dbReference type="OrthoDB" id="8188638at2759"/>
<dbReference type="GO" id="GO:0006310">
    <property type="term" value="P:DNA recombination"/>
    <property type="evidence" value="ECO:0007669"/>
    <property type="project" value="UniProtKB-KW"/>
</dbReference>
<keyword evidence="9" id="KW-0233">DNA recombination</keyword>
<dbReference type="GO" id="GO:0004519">
    <property type="term" value="F:endonuclease activity"/>
    <property type="evidence" value="ECO:0007669"/>
    <property type="project" value="UniProtKB-KW"/>
</dbReference>
<keyword evidence="5" id="KW-0460">Magnesium</keyword>
<evidence type="ECO:0000313" key="13">
    <source>
        <dbReference type="EMBL" id="KMQ89763.1"/>
    </source>
</evidence>
<dbReference type="PaxDb" id="67767-A0A0J7KH47"/>
<keyword evidence="8" id="KW-0808">Transferase</keyword>
<dbReference type="PANTHER" id="PTHR42648">
    <property type="entry name" value="TRANSPOSASE, PUTATIVE-RELATED"/>
    <property type="match status" value="1"/>
</dbReference>
<keyword evidence="2" id="KW-0479">Metal-binding</keyword>
<name>A0A0J7KH47_LASNI</name>
<keyword evidence="10" id="KW-0511">Multifunctional enzyme</keyword>
<dbReference type="InterPro" id="IPR057670">
    <property type="entry name" value="SH3_retrovirus"/>
</dbReference>
<evidence type="ECO:0000259" key="11">
    <source>
        <dbReference type="Pfam" id="PF07727"/>
    </source>
</evidence>
<reference evidence="13 14" key="1">
    <citation type="submission" date="2015-04" db="EMBL/GenBank/DDBJ databases">
        <title>Lasius niger genome sequencing.</title>
        <authorList>
            <person name="Konorov E.A."/>
            <person name="Nikitin M.A."/>
            <person name="Kirill M.V."/>
            <person name="Chang P."/>
        </authorList>
    </citation>
    <scope>NUCLEOTIDE SEQUENCE [LARGE SCALE GENOMIC DNA]</scope>
    <source>
        <tissue evidence="13">Whole</tissue>
    </source>
</reference>
<dbReference type="GO" id="GO:0046872">
    <property type="term" value="F:metal ion binding"/>
    <property type="evidence" value="ECO:0007669"/>
    <property type="project" value="UniProtKB-KW"/>
</dbReference>
<dbReference type="Pfam" id="PF07727">
    <property type="entry name" value="RVT_2"/>
    <property type="match status" value="1"/>
</dbReference>
<comment type="caution">
    <text evidence="13">The sequence shown here is derived from an EMBL/GenBank/DDBJ whole genome shotgun (WGS) entry which is preliminary data.</text>
</comment>
<dbReference type="GO" id="GO:0003964">
    <property type="term" value="F:RNA-directed DNA polymerase activity"/>
    <property type="evidence" value="ECO:0007669"/>
    <property type="project" value="UniProtKB-KW"/>
</dbReference>
<dbReference type="SUPFAM" id="SSF56672">
    <property type="entry name" value="DNA/RNA polymerases"/>
    <property type="match status" value="1"/>
</dbReference>
<keyword evidence="14" id="KW-1185">Reference proteome</keyword>
<keyword evidence="8" id="KW-0548">Nucleotidyltransferase</keyword>
<evidence type="ECO:0000259" key="12">
    <source>
        <dbReference type="Pfam" id="PF25597"/>
    </source>
</evidence>
<dbReference type="EMBL" id="LBMM01007399">
    <property type="protein sequence ID" value="KMQ89763.1"/>
    <property type="molecule type" value="Genomic_DNA"/>
</dbReference>
<dbReference type="STRING" id="67767.A0A0J7KH47"/>
<keyword evidence="6" id="KW-0229">DNA integration</keyword>
<sequence>MAGRHTVNTAVYLLNRTATSQVPNATPYEIWHGIKSDLSHVRVFGSDAFTHIPKMHRRKLDPKAEKVILVGYSGDSQNYKLYNPRSKKIVVSRDVTFNEKVTTSVKKSSTADVRINGITVNPPAEERVEDVEKEEDDQVFDDAVDTGEDNNQENDHRARLRNRESVRPLDRYEAHITECNEPVTFAEAMRSSEADKWKCAIEEELEAHENNGTWKIVPFPPGKKPIDTKWVFKLKNTVGGAVRYKARFCARGFSQRLRVDYKETFSPVVRYDSLRILLAIAAEQDLKISQFDVKTAFLYGQLEEEVYMKIPEGLQTSNVNEEKKVPVCNECESDKCVFKGHINNNMILLALYMDDGSIFAKSKETINIIMDTLRETFQITVGNANVFVGMQIERDRVNIPFAPNKILTSSHSEKSLDLPYREAVDSLNFLAIVSRPDIAFAVSV</sequence>
<dbReference type="GO" id="GO:0003887">
    <property type="term" value="F:DNA-directed DNA polymerase activity"/>
    <property type="evidence" value="ECO:0007669"/>
    <property type="project" value="UniProtKB-KW"/>
</dbReference>
<feature type="domain" description="Retroviral polymerase SH3-like" evidence="12">
    <location>
        <begin position="47"/>
        <end position="108"/>
    </location>
</feature>
<evidence type="ECO:0000256" key="4">
    <source>
        <dbReference type="ARBA" id="ARBA00022801"/>
    </source>
</evidence>
<evidence type="ECO:0000256" key="8">
    <source>
        <dbReference type="ARBA" id="ARBA00022932"/>
    </source>
</evidence>
<gene>
    <name evidence="13" type="ORF">RF55_10573</name>
</gene>
<evidence type="ECO:0000256" key="6">
    <source>
        <dbReference type="ARBA" id="ARBA00022908"/>
    </source>
</evidence>
<dbReference type="InterPro" id="IPR043502">
    <property type="entry name" value="DNA/RNA_pol_sf"/>
</dbReference>
<keyword evidence="4" id="KW-0378">Hydrolase</keyword>
<dbReference type="InterPro" id="IPR039537">
    <property type="entry name" value="Retrotran_Ty1/copia-like"/>
</dbReference>
<feature type="non-terminal residue" evidence="13">
    <location>
        <position position="444"/>
    </location>
</feature>
<accession>A0A0J7KH47</accession>
<keyword evidence="3" id="KW-0255">Endonuclease</keyword>
<dbReference type="Pfam" id="PF25597">
    <property type="entry name" value="SH3_retrovirus"/>
    <property type="match status" value="1"/>
</dbReference>
<feature type="domain" description="Reverse transcriptase Ty1/copia-type" evidence="11">
    <location>
        <begin position="211"/>
        <end position="325"/>
    </location>
</feature>
<organism evidence="13 14">
    <name type="scientific">Lasius niger</name>
    <name type="common">Black garden ant</name>
    <dbReference type="NCBI Taxonomy" id="67767"/>
    <lineage>
        <taxon>Eukaryota</taxon>
        <taxon>Metazoa</taxon>
        <taxon>Ecdysozoa</taxon>
        <taxon>Arthropoda</taxon>
        <taxon>Hexapoda</taxon>
        <taxon>Insecta</taxon>
        <taxon>Pterygota</taxon>
        <taxon>Neoptera</taxon>
        <taxon>Endopterygota</taxon>
        <taxon>Hymenoptera</taxon>
        <taxon>Apocrita</taxon>
        <taxon>Aculeata</taxon>
        <taxon>Formicoidea</taxon>
        <taxon>Formicidae</taxon>
        <taxon>Formicinae</taxon>
        <taxon>Lasius</taxon>
        <taxon>Lasius</taxon>
    </lineage>
</organism>
<evidence type="ECO:0000256" key="3">
    <source>
        <dbReference type="ARBA" id="ARBA00022759"/>
    </source>
</evidence>
<dbReference type="GO" id="GO:0016787">
    <property type="term" value="F:hydrolase activity"/>
    <property type="evidence" value="ECO:0007669"/>
    <property type="project" value="UniProtKB-KW"/>
</dbReference>
<evidence type="ECO:0000256" key="2">
    <source>
        <dbReference type="ARBA" id="ARBA00022723"/>
    </source>
</evidence>
<dbReference type="PANTHER" id="PTHR42648:SF11">
    <property type="entry name" value="TRANSPOSON TY4-P GAG-POL POLYPROTEIN"/>
    <property type="match status" value="1"/>
</dbReference>
<evidence type="ECO:0000313" key="14">
    <source>
        <dbReference type="Proteomes" id="UP000036403"/>
    </source>
</evidence>
<evidence type="ECO:0000256" key="1">
    <source>
        <dbReference type="ARBA" id="ARBA00022722"/>
    </source>
</evidence>
<evidence type="ECO:0000256" key="9">
    <source>
        <dbReference type="ARBA" id="ARBA00023172"/>
    </source>
</evidence>
<proteinExistence type="predicted"/>
<dbReference type="Proteomes" id="UP000036403">
    <property type="component" value="Unassembled WGS sequence"/>
</dbReference>
<keyword evidence="8" id="KW-0239">DNA-directed DNA polymerase</keyword>
<dbReference type="AlphaFoldDB" id="A0A0J7KH47"/>